<reference evidence="2" key="1">
    <citation type="submission" date="2017-02" db="UniProtKB">
        <authorList>
            <consortium name="WormBaseParasite"/>
        </authorList>
    </citation>
    <scope>IDENTIFICATION</scope>
</reference>
<dbReference type="WBParaSite" id="ALUE_0000552401-mRNA-1">
    <property type="protein sequence ID" value="ALUE_0000552401-mRNA-1"/>
    <property type="gene ID" value="ALUE_0000552401"/>
</dbReference>
<dbReference type="Proteomes" id="UP000036681">
    <property type="component" value="Unplaced"/>
</dbReference>
<protein>
    <submittedName>
        <fullName evidence="2">HAD family hydrolase</fullName>
    </submittedName>
</protein>
<organism evidence="1 2">
    <name type="scientific">Ascaris lumbricoides</name>
    <name type="common">Giant roundworm</name>
    <dbReference type="NCBI Taxonomy" id="6252"/>
    <lineage>
        <taxon>Eukaryota</taxon>
        <taxon>Metazoa</taxon>
        <taxon>Ecdysozoa</taxon>
        <taxon>Nematoda</taxon>
        <taxon>Chromadorea</taxon>
        <taxon>Rhabditida</taxon>
        <taxon>Spirurina</taxon>
        <taxon>Ascaridomorpha</taxon>
        <taxon>Ascaridoidea</taxon>
        <taxon>Ascarididae</taxon>
        <taxon>Ascaris</taxon>
    </lineage>
</organism>
<sequence>MLRESSQRGEPADTCKARGLRAAIFVGERACTERHLREDVLSVSLLADMQLWGIIDHRATVSTFTSAAR</sequence>
<evidence type="ECO:0000313" key="2">
    <source>
        <dbReference type="WBParaSite" id="ALUE_0000552401-mRNA-1"/>
    </source>
</evidence>
<proteinExistence type="predicted"/>
<accession>A0A0M3HSP5</accession>
<keyword evidence="1" id="KW-1185">Reference proteome</keyword>
<dbReference type="AlphaFoldDB" id="A0A0M3HSP5"/>
<evidence type="ECO:0000313" key="1">
    <source>
        <dbReference type="Proteomes" id="UP000036681"/>
    </source>
</evidence>
<name>A0A0M3HSP5_ASCLU</name>